<dbReference type="CDD" id="cd03801">
    <property type="entry name" value="GT4_PimA-like"/>
    <property type="match status" value="1"/>
</dbReference>
<evidence type="ECO:0000259" key="3">
    <source>
        <dbReference type="Pfam" id="PF00534"/>
    </source>
</evidence>
<name>A0ABW1SZX0_9ACTN</name>
<feature type="domain" description="Glycosyl transferase family 1" evidence="3">
    <location>
        <begin position="195"/>
        <end position="351"/>
    </location>
</feature>
<comment type="caution">
    <text evidence="5">The sequence shown here is derived from an EMBL/GenBank/DDBJ whole genome shotgun (WGS) entry which is preliminary data.</text>
</comment>
<proteinExistence type="predicted"/>
<sequence length="383" mass="40650">MRIVHISDCYPPRLGGIETQVRALAVRQAAAGHDVHVITATPGETIRNGTEILDGVTVHRTTFKLPADLPVHPRVTSVIGDLLKPGGAAADADAVHVHGGVVSPFAYPGMRVARKLGLPTVLTIHGVWGGVFQPTARLTEGLLKWAQWGVVLSAVSDAAADPMRSVVGAGVPVSLMPNGIDVDHWRVQPVAGDPNETRLIAVMRLAPRKRAMALVQMAHGASRMLPSGRRLRLTIVGSGPITAQVQRYVAKHGLTAGRFVVDLPGRLAPDQVKAALAASDAFVAPAKLESFGIAALEARTAGLPVLAYASTGIRTFVHHEVEGLLARDDRQMVDNICRIASDVALREAITAHNRSTEPAQSWPHVLETAEALYAEAAQQTARP</sequence>
<gene>
    <name evidence="5" type="ORF">ACFQGU_08885</name>
</gene>
<dbReference type="Proteomes" id="UP001596138">
    <property type="component" value="Unassembled WGS sequence"/>
</dbReference>
<evidence type="ECO:0000313" key="5">
    <source>
        <dbReference type="EMBL" id="MFC6237992.1"/>
    </source>
</evidence>
<dbReference type="Pfam" id="PF00534">
    <property type="entry name" value="Glycos_transf_1"/>
    <property type="match status" value="1"/>
</dbReference>
<dbReference type="SUPFAM" id="SSF53756">
    <property type="entry name" value="UDP-Glycosyltransferase/glycogen phosphorylase"/>
    <property type="match status" value="1"/>
</dbReference>
<dbReference type="InterPro" id="IPR001296">
    <property type="entry name" value="Glyco_trans_1"/>
</dbReference>
<keyword evidence="6" id="KW-1185">Reference proteome</keyword>
<dbReference type="EC" id="2.4.-.-" evidence="5"/>
<keyword evidence="1 5" id="KW-0328">Glycosyltransferase</keyword>
<organism evidence="5 6">
    <name type="scientific">Longivirga aurantiaca</name>
    <dbReference type="NCBI Taxonomy" id="1837743"/>
    <lineage>
        <taxon>Bacteria</taxon>
        <taxon>Bacillati</taxon>
        <taxon>Actinomycetota</taxon>
        <taxon>Actinomycetes</taxon>
        <taxon>Sporichthyales</taxon>
        <taxon>Sporichthyaceae</taxon>
        <taxon>Longivirga</taxon>
    </lineage>
</organism>
<dbReference type="Pfam" id="PF13439">
    <property type="entry name" value="Glyco_transf_4"/>
    <property type="match status" value="1"/>
</dbReference>
<dbReference type="InterPro" id="IPR028098">
    <property type="entry name" value="Glyco_trans_4-like_N"/>
</dbReference>
<feature type="domain" description="Glycosyltransferase subfamily 4-like N-terminal" evidence="4">
    <location>
        <begin position="15"/>
        <end position="183"/>
    </location>
</feature>
<dbReference type="PANTHER" id="PTHR45947">
    <property type="entry name" value="SULFOQUINOVOSYL TRANSFERASE SQD2"/>
    <property type="match status" value="1"/>
</dbReference>
<evidence type="ECO:0000259" key="4">
    <source>
        <dbReference type="Pfam" id="PF13439"/>
    </source>
</evidence>
<evidence type="ECO:0000256" key="1">
    <source>
        <dbReference type="ARBA" id="ARBA00022676"/>
    </source>
</evidence>
<reference evidence="6" key="1">
    <citation type="journal article" date="2019" name="Int. J. Syst. Evol. Microbiol.">
        <title>The Global Catalogue of Microorganisms (GCM) 10K type strain sequencing project: providing services to taxonomists for standard genome sequencing and annotation.</title>
        <authorList>
            <consortium name="The Broad Institute Genomics Platform"/>
            <consortium name="The Broad Institute Genome Sequencing Center for Infectious Disease"/>
            <person name="Wu L."/>
            <person name="Ma J."/>
        </authorList>
    </citation>
    <scope>NUCLEOTIDE SEQUENCE [LARGE SCALE GENOMIC DNA]</scope>
    <source>
        <strain evidence="6">CGMCC 4.7317</strain>
    </source>
</reference>
<dbReference type="InterPro" id="IPR050194">
    <property type="entry name" value="Glycosyltransferase_grp1"/>
</dbReference>
<evidence type="ECO:0000313" key="6">
    <source>
        <dbReference type="Proteomes" id="UP001596138"/>
    </source>
</evidence>
<accession>A0ABW1SZX0</accession>
<dbReference type="EMBL" id="JBHSTI010000008">
    <property type="protein sequence ID" value="MFC6237992.1"/>
    <property type="molecule type" value="Genomic_DNA"/>
</dbReference>
<keyword evidence="2 5" id="KW-0808">Transferase</keyword>
<dbReference type="GO" id="GO:0016757">
    <property type="term" value="F:glycosyltransferase activity"/>
    <property type="evidence" value="ECO:0007669"/>
    <property type="project" value="UniProtKB-KW"/>
</dbReference>
<dbReference type="RefSeq" id="WP_386765797.1">
    <property type="nucleotide sequence ID" value="NZ_JBHSTI010000008.1"/>
</dbReference>
<evidence type="ECO:0000256" key="2">
    <source>
        <dbReference type="ARBA" id="ARBA00022679"/>
    </source>
</evidence>
<dbReference type="Gene3D" id="3.40.50.2000">
    <property type="entry name" value="Glycogen Phosphorylase B"/>
    <property type="match status" value="2"/>
</dbReference>
<protein>
    <submittedName>
        <fullName evidence="5">Glycosyltransferase family 4 protein</fullName>
        <ecNumber evidence="5">2.4.-.-</ecNumber>
    </submittedName>
</protein>
<dbReference type="PANTHER" id="PTHR45947:SF3">
    <property type="entry name" value="SULFOQUINOVOSYL TRANSFERASE SQD2"/>
    <property type="match status" value="1"/>
</dbReference>